<dbReference type="EMBL" id="JAEFBZ010000001">
    <property type="protein sequence ID" value="MBK1610870.1"/>
    <property type="molecule type" value="Genomic_DNA"/>
</dbReference>
<keyword evidence="1" id="KW-0175">Coiled coil</keyword>
<evidence type="ECO:0000259" key="2">
    <source>
        <dbReference type="Pfam" id="PF20720"/>
    </source>
</evidence>
<comment type="caution">
    <text evidence="3">The sequence shown here is derived from an EMBL/GenBank/DDBJ whole genome shotgun (WGS) entry which is preliminary data.</text>
</comment>
<protein>
    <recommendedName>
        <fullName evidence="2">Novel STAND NTPase 3 domain-containing protein</fullName>
    </recommendedName>
</protein>
<reference evidence="3 4" key="1">
    <citation type="submission" date="2020-12" db="EMBL/GenBank/DDBJ databases">
        <title>Genome assembly for a thermostable protease producing Bacillus cereus MAKP1 strain isolated from chicken gut.</title>
        <authorList>
            <person name="Malaviya A."/>
        </authorList>
    </citation>
    <scope>NUCLEOTIDE SEQUENCE [LARGE SCALE GENOMIC DNA]</scope>
    <source>
        <strain evidence="3 4">MAKP1</strain>
    </source>
</reference>
<evidence type="ECO:0000313" key="3">
    <source>
        <dbReference type="EMBL" id="MBK1610870.1"/>
    </source>
</evidence>
<evidence type="ECO:0000313" key="4">
    <source>
        <dbReference type="Proteomes" id="UP000613452"/>
    </source>
</evidence>
<dbReference type="AlphaFoldDB" id="A0ABD4LKE0"/>
<feature type="coiled-coil region" evidence="1">
    <location>
        <begin position="648"/>
        <end position="675"/>
    </location>
</feature>
<accession>A0ABD4LKE0</accession>
<proteinExistence type="predicted"/>
<dbReference type="InterPro" id="IPR027417">
    <property type="entry name" value="P-loop_NTPase"/>
</dbReference>
<feature type="domain" description="Novel STAND NTPase 3" evidence="2">
    <location>
        <begin position="187"/>
        <end position="344"/>
    </location>
</feature>
<gene>
    <name evidence="3" type="ORF">JCR31_23495</name>
</gene>
<dbReference type="Pfam" id="PF20720">
    <property type="entry name" value="nSTAND3"/>
    <property type="match status" value="1"/>
</dbReference>
<dbReference type="InterPro" id="IPR049050">
    <property type="entry name" value="nSTAND3"/>
</dbReference>
<organism evidence="3 4">
    <name type="scientific">Bacillus cereus</name>
    <dbReference type="NCBI Taxonomy" id="1396"/>
    <lineage>
        <taxon>Bacteria</taxon>
        <taxon>Bacillati</taxon>
        <taxon>Bacillota</taxon>
        <taxon>Bacilli</taxon>
        <taxon>Bacillales</taxon>
        <taxon>Bacillaceae</taxon>
        <taxon>Bacillus</taxon>
        <taxon>Bacillus cereus group</taxon>
    </lineage>
</organism>
<dbReference type="RefSeq" id="WP_200152409.1">
    <property type="nucleotide sequence ID" value="NZ_JAEFBZ010000001.1"/>
</dbReference>
<dbReference type="Proteomes" id="UP000613452">
    <property type="component" value="Unassembled WGS sequence"/>
</dbReference>
<name>A0ABD4LKE0_BACCE</name>
<dbReference type="SUPFAM" id="SSF52540">
    <property type="entry name" value="P-loop containing nucleoside triphosphate hydrolases"/>
    <property type="match status" value="1"/>
</dbReference>
<evidence type="ECO:0000256" key="1">
    <source>
        <dbReference type="SAM" id="Coils"/>
    </source>
</evidence>
<sequence>MGKYNLYGLGWKGFENLCGCIMQHVLGPTYTPFSEGADGGRDGYFEGNGVSTLIKDKCLSGKFIFQCKHTSKNNQSFNLSIVKKEYEKVKRLVETIGAQHYIIFTNYNVSGINEAIIREKFLEIPGLESCIVLGQDWFDLTIDINPIVRRLVPRLYGIGDLSQIIDERILNQSKQVLDELQVNAKTFVSTQAYQNALIALENYGFVILLGAPAVGKTSIATNICMTARAEGELEDVLILESAEQFTTFWNTEGPKKLYWFDDVFGSTSLDYGALINWTKTFLKLSTAIKAGTKVIFTSRDYIFNEAIQQVKKSAFPLIFNSKVVINVEDLTLEEKEQILYNQVKSGNLPVCTKKKLKHFLKDAAIHSNFTPELARRLGDQMFHQNLDISHNGIRRFMNKPIEFFKDTIYPLDKLHKATLVLILLHNNQLKSPIKRECLLENFVDSYGLELHEIKKSLEYMRGSLVKYSTYQGVSAWSLYHPTMIDSLLSILSDNPEMIEIFILGASFRILLRDTTCLGDKEHKLFIAETSWDILVRRILDTDLNGDDKELLTRYIVDQTDDQFVIWLHQHYELILEQLIFPVYFQLDYGSCFKLASRLNRLNLLKEHSKMNLISRITEIARGSCDMRFMKDENIKQIMGSKKTENLFMDFYENGIDYFEKELEALENNYTREHDADSYFSDWFSNLDIFEDLLDDRKLLSDEYYDKIEELRGEAEEITYDYRERYESPNEIRYSSESHISMGYENIDIFSDVDE</sequence>